<gene>
    <name evidence="2" type="ORF">EDM58_17055</name>
</gene>
<dbReference type="Proteomes" id="UP000281915">
    <property type="component" value="Unassembled WGS sequence"/>
</dbReference>
<reference evidence="2 3" key="1">
    <citation type="submission" date="2018-10" db="EMBL/GenBank/DDBJ databases">
        <title>Phylogenomics of Brevibacillus.</title>
        <authorList>
            <person name="Dunlap C."/>
        </authorList>
    </citation>
    <scope>NUCLEOTIDE SEQUENCE [LARGE SCALE GENOMIC DNA]</scope>
    <source>
        <strain evidence="2 3">JCM 15085</strain>
    </source>
</reference>
<keyword evidence="1" id="KW-0472">Membrane</keyword>
<accession>A0A3M8CLY5</accession>
<comment type="caution">
    <text evidence="2">The sequence shown here is derived from an EMBL/GenBank/DDBJ whole genome shotgun (WGS) entry which is preliminary data.</text>
</comment>
<protein>
    <submittedName>
        <fullName evidence="2">Uncharacterized protein</fullName>
    </submittedName>
</protein>
<name>A0A3M8CLY5_9BACL</name>
<organism evidence="2 3">
    <name type="scientific">Brevibacillus panacihumi</name>
    <dbReference type="NCBI Taxonomy" id="497735"/>
    <lineage>
        <taxon>Bacteria</taxon>
        <taxon>Bacillati</taxon>
        <taxon>Bacillota</taxon>
        <taxon>Bacilli</taxon>
        <taxon>Bacillales</taxon>
        <taxon>Paenibacillaceae</taxon>
        <taxon>Brevibacillus</taxon>
    </lineage>
</organism>
<feature type="transmembrane region" description="Helical" evidence="1">
    <location>
        <begin position="75"/>
        <end position="93"/>
    </location>
</feature>
<keyword evidence="1" id="KW-1133">Transmembrane helix</keyword>
<sequence length="297" mass="34551">MSMFINILTSIVLIVMLVYIYKKREENETNLGFKIIGYYLLGSFTFRMNEFPVPLGFLIFLFFFRPIANRTAKHYAAYLGLAFFVLQLIMPAVQEYWYERPRDIAASSANMYQVPFAKDWLTIQEQLDIDPDARLEKFRAEYEKDGEIIWLSYDAVGQSDREFVYYHIDFSSETQAYTVKRRKVGPQWLQYGRSVFASRFFEVFDEVQVRNLSPEDSFDRILLSSDGEFTSYAIEKGKKYLIRGKEVRELTNEELPVEGYTISACGRTTYETTSSYTRSSGCLGDVDYLFDASPNGS</sequence>
<proteinExistence type="predicted"/>
<dbReference type="RefSeq" id="WP_122914389.1">
    <property type="nucleotide sequence ID" value="NZ_RHHT01000035.1"/>
</dbReference>
<feature type="transmembrane region" description="Helical" evidence="1">
    <location>
        <begin position="51"/>
        <end position="68"/>
    </location>
</feature>
<evidence type="ECO:0000313" key="3">
    <source>
        <dbReference type="Proteomes" id="UP000281915"/>
    </source>
</evidence>
<evidence type="ECO:0000313" key="2">
    <source>
        <dbReference type="EMBL" id="RNB76740.1"/>
    </source>
</evidence>
<dbReference type="EMBL" id="RHHT01000035">
    <property type="protein sequence ID" value="RNB76740.1"/>
    <property type="molecule type" value="Genomic_DNA"/>
</dbReference>
<evidence type="ECO:0000256" key="1">
    <source>
        <dbReference type="SAM" id="Phobius"/>
    </source>
</evidence>
<feature type="transmembrane region" description="Helical" evidence="1">
    <location>
        <begin position="5"/>
        <end position="21"/>
    </location>
</feature>
<dbReference type="AlphaFoldDB" id="A0A3M8CLY5"/>
<keyword evidence="1" id="KW-0812">Transmembrane</keyword>